<proteinExistence type="predicted"/>
<comment type="caution">
    <text evidence="1">The sequence shown here is derived from an EMBL/GenBank/DDBJ whole genome shotgun (WGS) entry which is preliminary data.</text>
</comment>
<dbReference type="Proteomes" id="UP000050425">
    <property type="component" value="Unassembled WGS sequence"/>
</dbReference>
<protein>
    <submittedName>
        <fullName evidence="1">ISXoo3 transposase orfA</fullName>
    </submittedName>
</protein>
<reference evidence="1 2" key="1">
    <citation type="submission" date="2015-09" db="EMBL/GenBank/DDBJ databases">
        <title>Genome announcement of multiple Pseudomonas syringae strains.</title>
        <authorList>
            <person name="Thakur S."/>
            <person name="Wang P.W."/>
            <person name="Gong Y."/>
            <person name="Weir B.S."/>
            <person name="Guttman D.S."/>
        </authorList>
    </citation>
    <scope>NUCLEOTIDE SEQUENCE [LARGE SCALE GENOMIC DNA]</scope>
    <source>
        <strain evidence="1 2">ICMP4303</strain>
    </source>
</reference>
<dbReference type="AlphaFoldDB" id="A0A0P9NZB1"/>
<gene>
    <name evidence="1" type="ORF">ALO88_102839</name>
</gene>
<dbReference type="EMBL" id="LJPT01000070">
    <property type="protein sequence ID" value="KPW49508.1"/>
    <property type="molecule type" value="Genomic_DNA"/>
</dbReference>
<organism evidence="1 2">
    <name type="scientific">Pseudomonas syringae pv. antirrhini</name>
    <dbReference type="NCBI Taxonomy" id="251702"/>
    <lineage>
        <taxon>Bacteria</taxon>
        <taxon>Pseudomonadati</taxon>
        <taxon>Pseudomonadota</taxon>
        <taxon>Gammaproteobacteria</taxon>
        <taxon>Pseudomonadales</taxon>
        <taxon>Pseudomonadaceae</taxon>
        <taxon>Pseudomonas</taxon>
    </lineage>
</organism>
<evidence type="ECO:0000313" key="1">
    <source>
        <dbReference type="EMBL" id="KPW49508.1"/>
    </source>
</evidence>
<name>A0A0P9NZB1_9PSED</name>
<evidence type="ECO:0000313" key="2">
    <source>
        <dbReference type="Proteomes" id="UP000050425"/>
    </source>
</evidence>
<accession>A0A0P9NZB1</accession>
<sequence>MNHLRGRTRDALRKIGERTGMSYADARVDRVINHPLNRS</sequence>